<proteinExistence type="predicted"/>
<protein>
    <recommendedName>
        <fullName evidence="2">PepSY domain-containing protein</fullName>
    </recommendedName>
</protein>
<feature type="chain" id="PRO_5013728645" description="PepSY domain-containing protein" evidence="1">
    <location>
        <begin position="19"/>
        <end position="81"/>
    </location>
</feature>
<dbReference type="AlphaFoldDB" id="A0A2G8RGF5"/>
<feature type="signal peptide" evidence="1">
    <location>
        <begin position="1"/>
        <end position="18"/>
    </location>
</feature>
<dbReference type="Proteomes" id="UP000231259">
    <property type="component" value="Unassembled WGS sequence"/>
</dbReference>
<feature type="domain" description="PepSY" evidence="2">
    <location>
        <begin position="4"/>
        <end position="72"/>
    </location>
</feature>
<evidence type="ECO:0000313" key="3">
    <source>
        <dbReference type="EMBL" id="PIL20654.1"/>
    </source>
</evidence>
<name>A0A2G8RGF5_9RHOB</name>
<keyword evidence="1" id="KW-0732">Signal</keyword>
<dbReference type="RefSeq" id="WP_099910589.1">
    <property type="nucleotide sequence ID" value="NZ_AWWI01000060.1"/>
</dbReference>
<dbReference type="OrthoDB" id="7850927at2"/>
<reference evidence="3 4" key="1">
    <citation type="submission" date="2013-09" db="EMBL/GenBank/DDBJ databases">
        <title>Genome sequencing of Phaeobacter antarcticus sp. nov. SM1211.</title>
        <authorList>
            <person name="Zhang X.-Y."/>
            <person name="Liu C."/>
            <person name="Chen X.-L."/>
            <person name="Xie B.-B."/>
            <person name="Qin Q.-L."/>
            <person name="Rong J.-C."/>
            <person name="Zhang Y.-Z."/>
        </authorList>
    </citation>
    <scope>NUCLEOTIDE SEQUENCE [LARGE SCALE GENOMIC DNA]</scope>
    <source>
        <strain evidence="3 4">SM1211</strain>
    </source>
</reference>
<keyword evidence="4" id="KW-1185">Reference proteome</keyword>
<evidence type="ECO:0000259" key="2">
    <source>
        <dbReference type="Pfam" id="PF13670"/>
    </source>
</evidence>
<organism evidence="3 4">
    <name type="scientific">Puniceibacterium antarcticum</name>
    <dbReference type="NCBI Taxonomy" id="1206336"/>
    <lineage>
        <taxon>Bacteria</taxon>
        <taxon>Pseudomonadati</taxon>
        <taxon>Pseudomonadota</taxon>
        <taxon>Alphaproteobacteria</taxon>
        <taxon>Rhodobacterales</taxon>
        <taxon>Paracoccaceae</taxon>
        <taxon>Puniceibacterium</taxon>
    </lineage>
</organism>
<sequence>MTRTLALVLLLTAGAVQASESVVLDTAKTQEITSSLTAQGYEVRRVDVEDGMFEVYALRDGKKVELYLDAAMNVVRTKTAD</sequence>
<evidence type="ECO:0000313" key="4">
    <source>
        <dbReference type="Proteomes" id="UP000231259"/>
    </source>
</evidence>
<dbReference type="InterPro" id="IPR025711">
    <property type="entry name" value="PepSY"/>
</dbReference>
<dbReference type="Pfam" id="PF13670">
    <property type="entry name" value="PepSY_2"/>
    <property type="match status" value="1"/>
</dbReference>
<dbReference type="EMBL" id="AWWI01000060">
    <property type="protein sequence ID" value="PIL20654.1"/>
    <property type="molecule type" value="Genomic_DNA"/>
</dbReference>
<comment type="caution">
    <text evidence="3">The sequence shown here is derived from an EMBL/GenBank/DDBJ whole genome shotgun (WGS) entry which is preliminary data.</text>
</comment>
<accession>A0A2G8RGF5</accession>
<gene>
    <name evidence="3" type="ORF">P775_09000</name>
</gene>
<evidence type="ECO:0000256" key="1">
    <source>
        <dbReference type="SAM" id="SignalP"/>
    </source>
</evidence>